<evidence type="ECO:0000313" key="5">
    <source>
        <dbReference type="Proteomes" id="UP000274429"/>
    </source>
</evidence>
<dbReference type="InterPro" id="IPR043129">
    <property type="entry name" value="ATPase_NBD"/>
</dbReference>
<organism evidence="6">
    <name type="scientific">Hydatigena taeniaeformis</name>
    <name type="common">Feline tapeworm</name>
    <name type="synonym">Taenia taeniaeformis</name>
    <dbReference type="NCBI Taxonomy" id="6205"/>
    <lineage>
        <taxon>Eukaryota</taxon>
        <taxon>Metazoa</taxon>
        <taxon>Spiralia</taxon>
        <taxon>Lophotrochozoa</taxon>
        <taxon>Platyhelminthes</taxon>
        <taxon>Cestoda</taxon>
        <taxon>Eucestoda</taxon>
        <taxon>Cyclophyllidea</taxon>
        <taxon>Taeniidae</taxon>
        <taxon>Hydatigera</taxon>
    </lineage>
</organism>
<dbReference type="Pfam" id="PF00022">
    <property type="entry name" value="Actin"/>
    <property type="match status" value="1"/>
</dbReference>
<evidence type="ECO:0000313" key="4">
    <source>
        <dbReference type="EMBL" id="VDM32321.1"/>
    </source>
</evidence>
<dbReference type="Gene3D" id="3.30.420.40">
    <property type="match status" value="2"/>
</dbReference>
<dbReference type="SUPFAM" id="SSF53067">
    <property type="entry name" value="Actin-like ATPase domain"/>
    <property type="match status" value="1"/>
</dbReference>
<reference evidence="4 5" key="2">
    <citation type="submission" date="2018-11" db="EMBL/GenBank/DDBJ databases">
        <authorList>
            <consortium name="Pathogen Informatics"/>
        </authorList>
    </citation>
    <scope>NUCLEOTIDE SEQUENCE [LARGE SCALE GENOMIC DNA]</scope>
</reference>
<reference evidence="6" key="1">
    <citation type="submission" date="2017-02" db="UniProtKB">
        <authorList>
            <consortium name="WormBaseParasite"/>
        </authorList>
    </citation>
    <scope>IDENTIFICATION</scope>
</reference>
<feature type="compositionally biased region" description="Polar residues" evidence="3">
    <location>
        <begin position="163"/>
        <end position="172"/>
    </location>
</feature>
<protein>
    <submittedName>
        <fullName evidence="6">Actin-like ATPase domain-containing protein</fullName>
    </submittedName>
</protein>
<comment type="similarity">
    <text evidence="2">Belongs to the actin family.</text>
</comment>
<feature type="compositionally biased region" description="Basic and acidic residues" evidence="3">
    <location>
        <begin position="148"/>
        <end position="161"/>
    </location>
</feature>
<evidence type="ECO:0000256" key="2">
    <source>
        <dbReference type="RuleBase" id="RU000487"/>
    </source>
</evidence>
<comment type="function">
    <text evidence="1">Actins are highly conserved proteins that are involved in various types of cell motility and are ubiquitously expressed in all eukaryotic cells.</text>
</comment>
<gene>
    <name evidence="4" type="ORF">TTAC_LOCUS7852</name>
</gene>
<evidence type="ECO:0000313" key="6">
    <source>
        <dbReference type="WBParaSite" id="TTAC_0000786701-mRNA-1"/>
    </source>
</evidence>
<feature type="region of interest" description="Disordered" evidence="3">
    <location>
        <begin position="42"/>
        <end position="226"/>
    </location>
</feature>
<dbReference type="AlphaFoldDB" id="A0A0R3X3E5"/>
<accession>A0A0R3X3E5</accession>
<name>A0A0R3X3E5_HYDTA</name>
<dbReference type="SMART" id="SM00268">
    <property type="entry name" value="ACTIN"/>
    <property type="match status" value="1"/>
</dbReference>
<dbReference type="EMBL" id="UYWX01020413">
    <property type="protein sequence ID" value="VDM32321.1"/>
    <property type="molecule type" value="Genomic_DNA"/>
</dbReference>
<keyword evidence="5" id="KW-1185">Reference proteome</keyword>
<sequence>MNATGENHRKGSSEGDSFFEELAAYERSKEKENRVMNRFTTKDRLDNTLSSQSETIFAPVKNAPETKTPTPVKKVVRDPPMKNTSRSLYMTPGPGRKDVSPQSIPPRPWTELKFYQRLTPAPSNEQKIRPPSESPAHLSPSVDSNSSDDARIHSDKARDSPMKSASRSSYVTPSPGWRNASPQNIPPRPWTEPKSYQKPTSVPSVEERFKPPSQSPKKIGPRLDINSSVQSPLLSDKVREGHLSKNDEVCTSLFLALSFYSVKPISSKILERIIIIDIGHYYVRAGALRDGGTNPDLCLPNIFGVTSTGVLFGDAVPRITDAEFVKSRLNLYEYGKSFKVKSVNSLILHLCHGITMLVSTIHQQLLLCLPTRASALRPYFIDYFLGPTAATDGFGIVEAVATVSAFRAALQTPKVSTCLVISLSADLEIIPLAEGGLVEHGRSTTALYGEEALRSFMKEMVAANIELSEQEFECFGHYIYQQAAFIENKETRCHDVVIDLSQYAPYPINKRISVPAELRLKASDALLRPEQACTYNGELPSFKELLNRTIQSCDVDLRSAICSNVLLIGEFAGIEGLRERMSEEMRAFLPEGASPPTVQVAMNSAGLAYEGACLLSTVLQGPQPPRCPWFRFIDAKAWSSMRLETGCSTSFSGTRLLSRLNRDCLWP</sequence>
<proteinExistence type="inferred from homology"/>
<dbReference type="OrthoDB" id="337660at2759"/>
<dbReference type="InterPro" id="IPR004000">
    <property type="entry name" value="Actin"/>
</dbReference>
<dbReference type="Gene3D" id="3.90.640.10">
    <property type="entry name" value="Actin, Chain A, domain 4"/>
    <property type="match status" value="1"/>
</dbReference>
<evidence type="ECO:0000256" key="3">
    <source>
        <dbReference type="SAM" id="MobiDB-lite"/>
    </source>
</evidence>
<dbReference type="WBParaSite" id="TTAC_0000786701-mRNA-1">
    <property type="protein sequence ID" value="TTAC_0000786701-mRNA-1"/>
    <property type="gene ID" value="TTAC_0000786701"/>
</dbReference>
<dbReference type="STRING" id="6205.A0A0R3X3E5"/>
<dbReference type="Proteomes" id="UP000274429">
    <property type="component" value="Unassembled WGS sequence"/>
</dbReference>
<evidence type="ECO:0000256" key="1">
    <source>
        <dbReference type="ARBA" id="ARBA00003520"/>
    </source>
</evidence>